<name>A0A5M8PQP3_9LECA</name>
<gene>
    <name evidence="3" type="ORF">FRX48_05309</name>
</gene>
<reference evidence="3 4" key="1">
    <citation type="submission" date="2019-09" db="EMBL/GenBank/DDBJ databases">
        <title>The hologenome of the rock-dwelling lichen Lasallia pustulata.</title>
        <authorList>
            <person name="Greshake Tzovaras B."/>
            <person name="Segers F."/>
            <person name="Bicker A."/>
            <person name="Dal Grande F."/>
            <person name="Otte J."/>
            <person name="Hankeln T."/>
            <person name="Schmitt I."/>
            <person name="Ebersberger I."/>
        </authorList>
    </citation>
    <scope>NUCLEOTIDE SEQUENCE [LARGE SCALE GENOMIC DNA]</scope>
    <source>
        <strain evidence="3">A1-1</strain>
    </source>
</reference>
<dbReference type="InterPro" id="IPR039602">
    <property type="entry name" value="Rxt2"/>
</dbReference>
<feature type="compositionally biased region" description="Polar residues" evidence="1">
    <location>
        <begin position="421"/>
        <end position="431"/>
    </location>
</feature>
<proteinExistence type="predicted"/>
<dbReference type="Pfam" id="PF08595">
    <property type="entry name" value="RXT2_N"/>
    <property type="match status" value="1"/>
</dbReference>
<feature type="compositionally biased region" description="Basic and acidic residues" evidence="1">
    <location>
        <begin position="227"/>
        <end position="237"/>
    </location>
</feature>
<dbReference type="EMBL" id="VXIT01000008">
    <property type="protein sequence ID" value="KAA6410998.1"/>
    <property type="molecule type" value="Genomic_DNA"/>
</dbReference>
<evidence type="ECO:0000259" key="2">
    <source>
        <dbReference type="Pfam" id="PF08595"/>
    </source>
</evidence>
<feature type="region of interest" description="Disordered" evidence="1">
    <location>
        <begin position="374"/>
        <end position="438"/>
    </location>
</feature>
<dbReference type="InterPro" id="IPR013904">
    <property type="entry name" value="RXT2_N"/>
</dbReference>
<comment type="caution">
    <text evidence="3">The sequence shown here is derived from an EMBL/GenBank/DDBJ whole genome shotgun (WGS) entry which is preliminary data.</text>
</comment>
<dbReference type="PANTHER" id="PTHR28232:SF1">
    <property type="entry name" value="TRANSCRIPTIONAL REGULATORY PROTEIN RXT2"/>
    <property type="match status" value="1"/>
</dbReference>
<feature type="compositionally biased region" description="Basic and acidic residues" evidence="1">
    <location>
        <begin position="526"/>
        <end position="539"/>
    </location>
</feature>
<feature type="region of interest" description="Disordered" evidence="1">
    <location>
        <begin position="20"/>
        <end position="44"/>
    </location>
</feature>
<organism evidence="3 4">
    <name type="scientific">Lasallia pustulata</name>
    <dbReference type="NCBI Taxonomy" id="136370"/>
    <lineage>
        <taxon>Eukaryota</taxon>
        <taxon>Fungi</taxon>
        <taxon>Dikarya</taxon>
        <taxon>Ascomycota</taxon>
        <taxon>Pezizomycotina</taxon>
        <taxon>Lecanoromycetes</taxon>
        <taxon>OSLEUM clade</taxon>
        <taxon>Umbilicariomycetidae</taxon>
        <taxon>Umbilicariales</taxon>
        <taxon>Umbilicariaceae</taxon>
        <taxon>Lasallia</taxon>
    </lineage>
</organism>
<dbReference type="Proteomes" id="UP000324767">
    <property type="component" value="Unassembled WGS sequence"/>
</dbReference>
<sequence>MATQAVLIAETIAGMKKAITRNQHSSESDDSIAKPSNRGNKLKRKAQYVREGQLDLPNGPKVYKRRIEHAGYHRYIISRNPRRFDEDGDELDDDDVDEQADAATGEDNPYGDIRLEHLLAPLTAAADLPNHPSLFAPYVSKTLTEMAKQAGDMVHRERRSLWNIKQLLIKFRGDQIWIPCEALQSESDIALFGPTSLYNGTSLYGSHQALVNGDEQNPTHAGGIIDVPEKPSDKEGSGQEYQPISTIDGRPPTALRVPDAKAAGETVNTAINSVYHQLDAEMTNAINGKVLAKKSESRAGILDGFNIQSANKTISQEGAQKQILGNNSLIVDDTASTPLGGLGNDLSGGLVLSKHPEGSTTPQFDATEASIPAIGAGSTSNIDNPELGDNGDGQPEVVNEEDDELQSTPHRMTTRARAQAVSDNATSSHTQSPSPAPSIPAYIHPLYLVPSSARPDRDFGLPLAEAEETRRVLMSYAQKQEEVCRGAERLYEGLLKADRMRQTVLKWCKAEGHVGDASDGEDWYDKDEWGLEEDLKKGGEEDDEDAGNQGKKTRGRRA</sequence>
<dbReference type="AlphaFoldDB" id="A0A5M8PQP3"/>
<feature type="domain" description="Transcriptional regulatory protein RXT2 N-terminal" evidence="2">
    <location>
        <begin position="36"/>
        <end position="174"/>
    </location>
</feature>
<evidence type="ECO:0000256" key="1">
    <source>
        <dbReference type="SAM" id="MobiDB-lite"/>
    </source>
</evidence>
<dbReference type="OrthoDB" id="2405722at2759"/>
<evidence type="ECO:0000313" key="3">
    <source>
        <dbReference type="EMBL" id="KAA6410998.1"/>
    </source>
</evidence>
<evidence type="ECO:0000313" key="4">
    <source>
        <dbReference type="Proteomes" id="UP000324767"/>
    </source>
</evidence>
<dbReference type="GO" id="GO:0005829">
    <property type="term" value="C:cytosol"/>
    <property type="evidence" value="ECO:0007669"/>
    <property type="project" value="TreeGrafter"/>
</dbReference>
<accession>A0A5M8PQP3</accession>
<dbReference type="PANTHER" id="PTHR28232">
    <property type="entry name" value="TRANSCRIPTIONAL REGULATORY PROTEIN RXT2"/>
    <property type="match status" value="1"/>
</dbReference>
<feature type="region of interest" description="Disordered" evidence="1">
    <location>
        <begin position="513"/>
        <end position="558"/>
    </location>
</feature>
<protein>
    <submittedName>
        <fullName evidence="3">Transcriptional regulatory rxt2</fullName>
    </submittedName>
</protein>
<dbReference type="GO" id="GO:0033698">
    <property type="term" value="C:Rpd3L complex"/>
    <property type="evidence" value="ECO:0007669"/>
    <property type="project" value="TreeGrafter"/>
</dbReference>
<feature type="region of interest" description="Disordered" evidence="1">
    <location>
        <begin position="218"/>
        <end position="252"/>
    </location>
</feature>